<evidence type="ECO:0000256" key="4">
    <source>
        <dbReference type="ARBA" id="ARBA00023152"/>
    </source>
</evidence>
<dbReference type="GO" id="GO:0006094">
    <property type="term" value="P:gluconeogenesis"/>
    <property type="evidence" value="ECO:0007669"/>
    <property type="project" value="UniProtKB-UniRule"/>
</dbReference>
<dbReference type="GO" id="GO:0019563">
    <property type="term" value="P:glycerol catabolic process"/>
    <property type="evidence" value="ECO:0007669"/>
    <property type="project" value="TreeGrafter"/>
</dbReference>
<dbReference type="Gene3D" id="3.20.20.70">
    <property type="entry name" value="Aldolase class I"/>
    <property type="match status" value="1"/>
</dbReference>
<dbReference type="NCBIfam" id="TIGR00419">
    <property type="entry name" value="tim"/>
    <property type="match status" value="1"/>
</dbReference>
<feature type="active site" description="Proton acceptor" evidence="6">
    <location>
        <position position="161"/>
    </location>
</feature>
<evidence type="ECO:0000256" key="3">
    <source>
        <dbReference type="ARBA" id="ARBA00022490"/>
    </source>
</evidence>
<reference evidence="8" key="1">
    <citation type="submission" date="2021-03" db="EMBL/GenBank/DDBJ databases">
        <title>Acanthopleuribacteraceae sp. M133.</title>
        <authorList>
            <person name="Wang G."/>
        </authorList>
    </citation>
    <scope>NUCLEOTIDE SEQUENCE</scope>
    <source>
        <strain evidence="8">M133</strain>
    </source>
</reference>
<dbReference type="InterPro" id="IPR022896">
    <property type="entry name" value="TrioseP_Isoase_bac/euk"/>
</dbReference>
<sequence length="246" mass="25819">MAKYMVLGNWKSNGSREAAATFAAAFSGVSKAPPEGTIYGLALPFHLIDADRFGKTWVGGQNVSRFGEGAYTGETSAGMLAELGCRFNLVGHSERRQLFGETVADTREKIDRLLAADILPVLCIGETLEERKAGRLLEILHGQLAAIAHLSSSTELAIAYEPVWAIGTGIAAEPEDVADAHTRIKAHLAGLGFTQTPVLYGGSVKPANAAALATLKNVDGFLVGGASLKASDFDAIRSAFVSGKDS</sequence>
<feature type="active site" description="Electrophile" evidence="6">
    <location>
        <position position="92"/>
    </location>
</feature>
<organism evidence="8 9">
    <name type="scientific">Sulfidibacter corallicola</name>
    <dbReference type="NCBI Taxonomy" id="2818388"/>
    <lineage>
        <taxon>Bacteria</taxon>
        <taxon>Pseudomonadati</taxon>
        <taxon>Acidobacteriota</taxon>
        <taxon>Holophagae</taxon>
        <taxon>Acanthopleuribacterales</taxon>
        <taxon>Acanthopleuribacteraceae</taxon>
        <taxon>Sulfidibacter</taxon>
    </lineage>
</organism>
<evidence type="ECO:0000313" key="9">
    <source>
        <dbReference type="Proteomes" id="UP000663929"/>
    </source>
</evidence>
<dbReference type="InterPro" id="IPR013785">
    <property type="entry name" value="Aldolase_TIM"/>
</dbReference>
<feature type="binding site" evidence="6">
    <location>
        <position position="203"/>
    </location>
    <ligand>
        <name>substrate</name>
    </ligand>
</feature>
<keyword evidence="3 6" id="KW-0963">Cytoplasm</keyword>
<keyword evidence="5 6" id="KW-0413">Isomerase</keyword>
<dbReference type="InterPro" id="IPR035990">
    <property type="entry name" value="TIM_sf"/>
</dbReference>
<proteinExistence type="inferred from homology"/>
<dbReference type="SUPFAM" id="SSF51351">
    <property type="entry name" value="Triosephosphate isomerase (TIM)"/>
    <property type="match status" value="1"/>
</dbReference>
<dbReference type="PANTHER" id="PTHR21139:SF42">
    <property type="entry name" value="TRIOSEPHOSPHATE ISOMERASE"/>
    <property type="match status" value="1"/>
</dbReference>
<keyword evidence="2 6" id="KW-0312">Gluconeogenesis</keyword>
<dbReference type="EMBL" id="CP071793">
    <property type="protein sequence ID" value="QTD47582.1"/>
    <property type="molecule type" value="Genomic_DNA"/>
</dbReference>
<dbReference type="EC" id="5.3.1.1" evidence="6 7"/>
<dbReference type="PROSITE" id="PS00171">
    <property type="entry name" value="TIM_1"/>
    <property type="match status" value="1"/>
</dbReference>
<dbReference type="GO" id="GO:0046166">
    <property type="term" value="P:glyceraldehyde-3-phosphate biosynthetic process"/>
    <property type="evidence" value="ECO:0007669"/>
    <property type="project" value="TreeGrafter"/>
</dbReference>
<keyword evidence="4 6" id="KW-0324">Glycolysis</keyword>
<dbReference type="KEGG" id="scor:J3U87_18475"/>
<keyword evidence="9" id="KW-1185">Reference proteome</keyword>
<gene>
    <name evidence="6 8" type="primary">tpiA</name>
    <name evidence="8" type="ORF">J3U87_18475</name>
</gene>
<name>A0A8A4TEC4_SULCO</name>
<dbReference type="InterPro" id="IPR020861">
    <property type="entry name" value="Triosephosphate_isomerase_AS"/>
</dbReference>
<dbReference type="UniPathway" id="UPA00138"/>
<comment type="subcellular location">
    <subcellularLocation>
        <location evidence="6 7">Cytoplasm</location>
    </subcellularLocation>
</comment>
<dbReference type="PANTHER" id="PTHR21139">
    <property type="entry name" value="TRIOSEPHOSPHATE ISOMERASE"/>
    <property type="match status" value="1"/>
</dbReference>
<dbReference type="PROSITE" id="PS51440">
    <property type="entry name" value="TIM_2"/>
    <property type="match status" value="1"/>
</dbReference>
<dbReference type="AlphaFoldDB" id="A0A8A4TEC4"/>
<comment type="pathway">
    <text evidence="6 7">Carbohydrate biosynthesis; gluconeogenesis.</text>
</comment>
<comment type="subunit">
    <text evidence="6 7">Homodimer.</text>
</comment>
<accession>A0A8A4TEC4</accession>
<evidence type="ECO:0000256" key="6">
    <source>
        <dbReference type="HAMAP-Rule" id="MF_00147"/>
    </source>
</evidence>
<evidence type="ECO:0000313" key="8">
    <source>
        <dbReference type="EMBL" id="QTD47582.1"/>
    </source>
</evidence>
<feature type="binding site" evidence="6">
    <location>
        <position position="167"/>
    </location>
    <ligand>
        <name>substrate</name>
    </ligand>
</feature>
<evidence type="ECO:0000256" key="1">
    <source>
        <dbReference type="ARBA" id="ARBA00007422"/>
    </source>
</evidence>
<comment type="pathway">
    <text evidence="6 7">Carbohydrate degradation; glycolysis; D-glyceraldehyde 3-phosphate from glycerone phosphate: step 1/1.</text>
</comment>
<dbReference type="RefSeq" id="WP_237377251.1">
    <property type="nucleotide sequence ID" value="NZ_CP071793.1"/>
</dbReference>
<protein>
    <recommendedName>
        <fullName evidence="6 7">Triosephosphate isomerase</fullName>
        <shortName evidence="6">TIM</shortName>
        <shortName evidence="6">TPI</shortName>
        <ecNumber evidence="6 7">5.3.1.1</ecNumber>
    </recommendedName>
    <alternativeName>
        <fullName evidence="6">Triose-phosphate isomerase</fullName>
    </alternativeName>
</protein>
<feature type="binding site" evidence="6">
    <location>
        <begin position="9"/>
        <end position="11"/>
    </location>
    <ligand>
        <name>substrate</name>
    </ligand>
</feature>
<comment type="catalytic activity">
    <reaction evidence="6 7">
        <text>D-glyceraldehyde 3-phosphate = dihydroxyacetone phosphate</text>
        <dbReference type="Rhea" id="RHEA:18585"/>
        <dbReference type="ChEBI" id="CHEBI:57642"/>
        <dbReference type="ChEBI" id="CHEBI:59776"/>
        <dbReference type="EC" id="5.3.1.1"/>
    </reaction>
</comment>
<comment type="similarity">
    <text evidence="1 6 7">Belongs to the triosephosphate isomerase family.</text>
</comment>
<dbReference type="GO" id="GO:0005829">
    <property type="term" value="C:cytosol"/>
    <property type="evidence" value="ECO:0007669"/>
    <property type="project" value="TreeGrafter"/>
</dbReference>
<evidence type="ECO:0000256" key="7">
    <source>
        <dbReference type="RuleBase" id="RU363013"/>
    </source>
</evidence>
<dbReference type="CDD" id="cd00311">
    <property type="entry name" value="TIM"/>
    <property type="match status" value="1"/>
</dbReference>
<dbReference type="Pfam" id="PF00121">
    <property type="entry name" value="TIM"/>
    <property type="match status" value="1"/>
</dbReference>
<dbReference type="InterPro" id="IPR000652">
    <property type="entry name" value="Triosephosphate_isomerase"/>
</dbReference>
<evidence type="ECO:0000256" key="2">
    <source>
        <dbReference type="ARBA" id="ARBA00022432"/>
    </source>
</evidence>
<dbReference type="UniPathway" id="UPA00109">
    <property type="reaction ID" value="UER00189"/>
</dbReference>
<comment type="function">
    <text evidence="6">Involved in the gluconeogenesis. Catalyzes stereospecifically the conversion of dihydroxyacetone phosphate (DHAP) to D-glyceraldehyde-3-phosphate (G3P).</text>
</comment>
<evidence type="ECO:0000256" key="5">
    <source>
        <dbReference type="ARBA" id="ARBA00023235"/>
    </source>
</evidence>
<dbReference type="HAMAP" id="MF_00147_B">
    <property type="entry name" value="TIM_B"/>
    <property type="match status" value="1"/>
</dbReference>
<feature type="binding site" evidence="6">
    <location>
        <begin position="224"/>
        <end position="225"/>
    </location>
    <ligand>
        <name>substrate</name>
    </ligand>
</feature>
<dbReference type="GO" id="GO:0006096">
    <property type="term" value="P:glycolytic process"/>
    <property type="evidence" value="ECO:0007669"/>
    <property type="project" value="UniProtKB-UniRule"/>
</dbReference>
<dbReference type="Proteomes" id="UP000663929">
    <property type="component" value="Chromosome"/>
</dbReference>
<dbReference type="GO" id="GO:0004807">
    <property type="term" value="F:triose-phosphate isomerase activity"/>
    <property type="evidence" value="ECO:0007669"/>
    <property type="project" value="UniProtKB-UniRule"/>
</dbReference>